<dbReference type="GO" id="GO:0051082">
    <property type="term" value="F:unfolded protein binding"/>
    <property type="evidence" value="ECO:0007669"/>
    <property type="project" value="InterPro"/>
</dbReference>
<dbReference type="Gramene" id="CDF40154">
    <property type="protein sequence ID" value="CDF40154"/>
    <property type="gene ID" value="CHC_T00007017001"/>
</dbReference>
<dbReference type="CDD" id="cd23163">
    <property type="entry name" value="Prefoldin_2"/>
    <property type="match status" value="1"/>
</dbReference>
<keyword evidence="2" id="KW-0143">Chaperone</keyword>
<dbReference type="PhylomeDB" id="R7QPW2"/>
<gene>
    <name evidence="4" type="ORF">CHC_T00007017001</name>
</gene>
<protein>
    <recommendedName>
        <fullName evidence="6">Prefoldin subunit 2</fullName>
    </recommendedName>
</protein>
<feature type="coiled-coil region" evidence="3">
    <location>
        <begin position="81"/>
        <end position="108"/>
    </location>
</feature>
<dbReference type="STRING" id="2769.R7QPW2"/>
<keyword evidence="5" id="KW-1185">Reference proteome</keyword>
<dbReference type="AlphaFoldDB" id="R7QPW2"/>
<dbReference type="EMBL" id="HG002134">
    <property type="protein sequence ID" value="CDF40154.1"/>
    <property type="molecule type" value="Genomic_DNA"/>
</dbReference>
<dbReference type="Gene3D" id="1.10.287.370">
    <property type="match status" value="1"/>
</dbReference>
<dbReference type="GeneID" id="17318178"/>
<keyword evidence="3" id="KW-0175">Coiled coil</keyword>
<dbReference type="KEGG" id="ccp:CHC_T00007017001"/>
<dbReference type="GO" id="GO:0016272">
    <property type="term" value="C:prefoldin complex"/>
    <property type="evidence" value="ECO:0007669"/>
    <property type="project" value="InterPro"/>
</dbReference>
<evidence type="ECO:0000313" key="4">
    <source>
        <dbReference type="EMBL" id="CDF40154.1"/>
    </source>
</evidence>
<reference evidence="5" key="1">
    <citation type="journal article" date="2013" name="Proc. Natl. Acad. Sci. U.S.A.">
        <title>Genome structure and metabolic features in the red seaweed Chondrus crispus shed light on evolution of the Archaeplastida.</title>
        <authorList>
            <person name="Collen J."/>
            <person name="Porcel B."/>
            <person name="Carre W."/>
            <person name="Ball S.G."/>
            <person name="Chaparro C."/>
            <person name="Tonon T."/>
            <person name="Barbeyron T."/>
            <person name="Michel G."/>
            <person name="Noel B."/>
            <person name="Valentin K."/>
            <person name="Elias M."/>
            <person name="Artiguenave F."/>
            <person name="Arun A."/>
            <person name="Aury J.M."/>
            <person name="Barbosa-Neto J.F."/>
            <person name="Bothwell J.H."/>
            <person name="Bouget F.Y."/>
            <person name="Brillet L."/>
            <person name="Cabello-Hurtado F."/>
            <person name="Capella-Gutierrez S."/>
            <person name="Charrier B."/>
            <person name="Cladiere L."/>
            <person name="Cock J.M."/>
            <person name="Coelho S.M."/>
            <person name="Colleoni C."/>
            <person name="Czjzek M."/>
            <person name="Da Silva C."/>
            <person name="Delage L."/>
            <person name="Denoeud F."/>
            <person name="Deschamps P."/>
            <person name="Dittami S.M."/>
            <person name="Gabaldon T."/>
            <person name="Gachon C.M."/>
            <person name="Groisillier A."/>
            <person name="Herve C."/>
            <person name="Jabbari K."/>
            <person name="Katinka M."/>
            <person name="Kloareg B."/>
            <person name="Kowalczyk N."/>
            <person name="Labadie K."/>
            <person name="Leblanc C."/>
            <person name="Lopez P.J."/>
            <person name="McLachlan D.H."/>
            <person name="Meslet-Cladiere L."/>
            <person name="Moustafa A."/>
            <person name="Nehr Z."/>
            <person name="Nyvall Collen P."/>
            <person name="Panaud O."/>
            <person name="Partensky F."/>
            <person name="Poulain J."/>
            <person name="Rensing S.A."/>
            <person name="Rousvoal S."/>
            <person name="Samson G."/>
            <person name="Symeonidi A."/>
            <person name="Weissenbach J."/>
            <person name="Zambounis A."/>
            <person name="Wincker P."/>
            <person name="Boyen C."/>
        </authorList>
    </citation>
    <scope>NUCLEOTIDE SEQUENCE [LARGE SCALE GENOMIC DNA]</scope>
    <source>
        <strain evidence="5">cv. Stackhouse</strain>
    </source>
</reference>
<accession>R7QPW2</accession>
<dbReference type="OMA" id="CFKMIGG"/>
<proteinExistence type="inferred from homology"/>
<dbReference type="SUPFAM" id="SSF46579">
    <property type="entry name" value="Prefoldin"/>
    <property type="match status" value="1"/>
</dbReference>
<comment type="similarity">
    <text evidence="1">Belongs to the prefoldin subunit beta family.</text>
</comment>
<dbReference type="Proteomes" id="UP000012073">
    <property type="component" value="Unassembled WGS sequence"/>
</dbReference>
<evidence type="ECO:0000313" key="5">
    <source>
        <dbReference type="Proteomes" id="UP000012073"/>
    </source>
</evidence>
<dbReference type="OrthoDB" id="4636at2759"/>
<dbReference type="InterPro" id="IPR027235">
    <property type="entry name" value="PFD2"/>
</dbReference>
<name>R7QPW2_CHOCR</name>
<evidence type="ECO:0000256" key="2">
    <source>
        <dbReference type="ARBA" id="ARBA00023186"/>
    </source>
</evidence>
<evidence type="ECO:0000256" key="1">
    <source>
        <dbReference type="ARBA" id="ARBA00008045"/>
    </source>
</evidence>
<dbReference type="PANTHER" id="PTHR13303">
    <property type="entry name" value="PREFOLDIN SUBUNIT 2"/>
    <property type="match status" value="1"/>
</dbReference>
<dbReference type="GO" id="GO:0006457">
    <property type="term" value="P:protein folding"/>
    <property type="evidence" value="ECO:0007669"/>
    <property type="project" value="InterPro"/>
</dbReference>
<sequence>MAENLTPEQQKELVGRYQGLRQEGDALYTKLGQVDGDRNEHELVLKQLSGLDGNRRCWQQIGPVLAEKKVADVLPVLTMNRDRFTDTVKQLSETIKEKDKEITEMQTKYGIREVQK</sequence>
<evidence type="ECO:0000256" key="3">
    <source>
        <dbReference type="SAM" id="Coils"/>
    </source>
</evidence>
<evidence type="ECO:0008006" key="6">
    <source>
        <dbReference type="Google" id="ProtNLM"/>
    </source>
</evidence>
<dbReference type="RefSeq" id="XP_005710448.1">
    <property type="nucleotide sequence ID" value="XM_005710391.1"/>
</dbReference>
<dbReference type="InterPro" id="IPR009053">
    <property type="entry name" value="Prefoldin"/>
</dbReference>
<dbReference type="InterPro" id="IPR002777">
    <property type="entry name" value="PFD_beta-like"/>
</dbReference>
<dbReference type="Pfam" id="PF01920">
    <property type="entry name" value="Prefoldin_2"/>
    <property type="match status" value="1"/>
</dbReference>
<organism evidence="4 5">
    <name type="scientific">Chondrus crispus</name>
    <name type="common">Carrageen Irish moss</name>
    <name type="synonym">Polymorpha crispa</name>
    <dbReference type="NCBI Taxonomy" id="2769"/>
    <lineage>
        <taxon>Eukaryota</taxon>
        <taxon>Rhodophyta</taxon>
        <taxon>Florideophyceae</taxon>
        <taxon>Rhodymeniophycidae</taxon>
        <taxon>Gigartinales</taxon>
        <taxon>Gigartinaceae</taxon>
        <taxon>Chondrus</taxon>
    </lineage>
</organism>